<dbReference type="AlphaFoldDB" id="E6U0I5"/>
<dbReference type="Proteomes" id="UP000001401">
    <property type="component" value="Chromosome"/>
</dbReference>
<keyword evidence="5 8" id="KW-0812">Transmembrane</keyword>
<name>E6U0I5_EVAC2</name>
<comment type="subcellular location">
    <subcellularLocation>
        <location evidence="1">Cell membrane</location>
        <topology evidence="1">Multi-pass membrane protein</topology>
    </subcellularLocation>
</comment>
<dbReference type="OrthoDB" id="9775735at2"/>
<feature type="transmembrane region" description="Helical" evidence="8">
    <location>
        <begin position="314"/>
        <end position="332"/>
    </location>
</feature>
<feature type="transmembrane region" description="Helical" evidence="8">
    <location>
        <begin position="259"/>
        <end position="279"/>
    </location>
</feature>
<keyword evidence="7 8" id="KW-0472">Membrane</keyword>
<keyword evidence="10" id="KW-1185">Reference proteome</keyword>
<dbReference type="EMBL" id="CP002394">
    <property type="protein sequence ID" value="ADU31430.1"/>
    <property type="molecule type" value="Genomic_DNA"/>
</dbReference>
<comment type="similarity">
    <text evidence="2">Belongs to the BCCT transporter (TC 2.A.15) family.</text>
</comment>
<organism evidence="9 10">
    <name type="scientific">Evansella cellulosilytica (strain ATCC 21833 / DSM 2522 / FERM P-1141 / JCM 9156 / N-4)</name>
    <name type="common">Bacillus cellulosilyticus</name>
    <dbReference type="NCBI Taxonomy" id="649639"/>
    <lineage>
        <taxon>Bacteria</taxon>
        <taxon>Bacillati</taxon>
        <taxon>Bacillota</taxon>
        <taxon>Bacilli</taxon>
        <taxon>Bacillales</taxon>
        <taxon>Bacillaceae</taxon>
        <taxon>Evansella</taxon>
    </lineage>
</organism>
<gene>
    <name evidence="9" type="ordered locus">Bcell_3188</name>
</gene>
<dbReference type="GO" id="GO:0005886">
    <property type="term" value="C:plasma membrane"/>
    <property type="evidence" value="ECO:0007669"/>
    <property type="project" value="UniProtKB-SubCell"/>
</dbReference>
<accession>E6U0I5</accession>
<keyword evidence="4" id="KW-1003">Cell membrane</keyword>
<feature type="transmembrane region" description="Helical" evidence="8">
    <location>
        <begin position="142"/>
        <end position="160"/>
    </location>
</feature>
<dbReference type="GO" id="GO:0022857">
    <property type="term" value="F:transmembrane transporter activity"/>
    <property type="evidence" value="ECO:0007669"/>
    <property type="project" value="InterPro"/>
</dbReference>
<proteinExistence type="inferred from homology"/>
<feature type="transmembrane region" description="Helical" evidence="8">
    <location>
        <begin position="467"/>
        <end position="487"/>
    </location>
</feature>
<dbReference type="PANTHER" id="PTHR30047">
    <property type="entry name" value="HIGH-AFFINITY CHOLINE TRANSPORT PROTEIN-RELATED"/>
    <property type="match status" value="1"/>
</dbReference>
<evidence type="ECO:0000256" key="4">
    <source>
        <dbReference type="ARBA" id="ARBA00022475"/>
    </source>
</evidence>
<evidence type="ECO:0000256" key="7">
    <source>
        <dbReference type="ARBA" id="ARBA00023136"/>
    </source>
</evidence>
<feature type="transmembrane region" description="Helical" evidence="8">
    <location>
        <begin position="439"/>
        <end position="461"/>
    </location>
</feature>
<feature type="transmembrane region" description="Helical" evidence="8">
    <location>
        <begin position="225"/>
        <end position="247"/>
    </location>
</feature>
<sequence>MNKIFKNIVLIISVIIVILISGWGFLFPSHMENTMTYILSFAIDGFGWFYVLSTAVFISFCLYLGFGPYKHMKLGKVNDKPEYSFFSWIGMLFAAGMGVGLVFWGVAEPMSHYHSPPPHGITPHSQEAAEVGILYGVFHWGIHPWAVYAIVALGLAFAKFRKELPGLISSAFYPIIGERIHGPIGKSIDIVAIIGTTIGIATSFGLSTLQISGGLNELIGIENSIFLQLSIVSVITVVFIVSVVTGINRGMKYLSITNLYIACFLLLAVLFLGPTLFILEHFTKTLGSYISGFIALTYSTTPYTDNEWIGNWTFFYWAWVISWSPFVGTFIARISRGRSLQQFIIGVLFIPTIVTVFWFVTFGGSGIFLEMNEDISMSEQIYSSPETGLFLVLSELPFGLILSLIALVLITIFFITSANSATYVLGVFTSQGNLSPKNVLLISWGILISAIASALIVSGGLDGLQAIAITTAVPFTLLMLFMIVAIYKSLRKEGIEKHRIKRKEDW</sequence>
<protein>
    <submittedName>
        <fullName evidence="9">Choline/carnitine/betaine transporter</fullName>
    </submittedName>
</protein>
<dbReference type="eggNOG" id="COG1292">
    <property type="taxonomic scope" value="Bacteria"/>
</dbReference>
<evidence type="ECO:0000256" key="5">
    <source>
        <dbReference type="ARBA" id="ARBA00022692"/>
    </source>
</evidence>
<dbReference type="InterPro" id="IPR000060">
    <property type="entry name" value="BCCT_transptr"/>
</dbReference>
<feature type="transmembrane region" description="Helical" evidence="8">
    <location>
        <begin position="46"/>
        <end position="64"/>
    </location>
</feature>
<feature type="transmembrane region" description="Helical" evidence="8">
    <location>
        <begin position="344"/>
        <end position="369"/>
    </location>
</feature>
<reference evidence="9 10" key="1">
    <citation type="submission" date="2010-12" db="EMBL/GenBank/DDBJ databases">
        <title>Complete sequence of Bacillus cellulosilyticus DSM 2522.</title>
        <authorList>
            <consortium name="US DOE Joint Genome Institute"/>
            <person name="Lucas S."/>
            <person name="Copeland A."/>
            <person name="Lapidus A."/>
            <person name="Cheng J.-F."/>
            <person name="Bruce D."/>
            <person name="Goodwin L."/>
            <person name="Pitluck S."/>
            <person name="Chertkov O."/>
            <person name="Detter J.C."/>
            <person name="Han C."/>
            <person name="Tapia R."/>
            <person name="Land M."/>
            <person name="Hauser L."/>
            <person name="Jeffries C."/>
            <person name="Kyrpides N."/>
            <person name="Ivanova N."/>
            <person name="Mikhailova N."/>
            <person name="Brumm P."/>
            <person name="Mead D."/>
            <person name="Woyke T."/>
        </authorList>
    </citation>
    <scope>NUCLEOTIDE SEQUENCE [LARGE SCALE GENOMIC DNA]</scope>
    <source>
        <strain evidence="10">ATCC 21833 / DSM 2522 / FERM P-1141 / JCM 9156 / N-4</strain>
    </source>
</reference>
<dbReference type="PANTHER" id="PTHR30047:SF7">
    <property type="entry name" value="HIGH-AFFINITY CHOLINE TRANSPORT PROTEIN"/>
    <property type="match status" value="1"/>
</dbReference>
<evidence type="ECO:0000256" key="8">
    <source>
        <dbReference type="SAM" id="Phobius"/>
    </source>
</evidence>
<dbReference type="HOGENOM" id="CLU_010118_5_0_9"/>
<evidence type="ECO:0000313" key="10">
    <source>
        <dbReference type="Proteomes" id="UP000001401"/>
    </source>
</evidence>
<dbReference type="RefSeq" id="WP_013489761.1">
    <property type="nucleotide sequence ID" value="NC_014829.1"/>
</dbReference>
<evidence type="ECO:0000313" key="9">
    <source>
        <dbReference type="EMBL" id="ADU31430.1"/>
    </source>
</evidence>
<dbReference type="KEGG" id="bco:Bcell_3188"/>
<keyword evidence="3" id="KW-0813">Transport</keyword>
<evidence type="ECO:0000256" key="6">
    <source>
        <dbReference type="ARBA" id="ARBA00022989"/>
    </source>
</evidence>
<feature type="transmembrane region" description="Helical" evidence="8">
    <location>
        <begin position="85"/>
        <end position="107"/>
    </location>
</feature>
<evidence type="ECO:0000256" key="3">
    <source>
        <dbReference type="ARBA" id="ARBA00022448"/>
    </source>
</evidence>
<dbReference type="NCBIfam" id="TIGR00842">
    <property type="entry name" value="bcct"/>
    <property type="match status" value="1"/>
</dbReference>
<evidence type="ECO:0000256" key="2">
    <source>
        <dbReference type="ARBA" id="ARBA00005658"/>
    </source>
</evidence>
<evidence type="ECO:0000256" key="1">
    <source>
        <dbReference type="ARBA" id="ARBA00004651"/>
    </source>
</evidence>
<feature type="transmembrane region" description="Helical" evidence="8">
    <location>
        <begin position="190"/>
        <end position="213"/>
    </location>
</feature>
<keyword evidence="6 8" id="KW-1133">Transmembrane helix</keyword>
<dbReference type="Pfam" id="PF02028">
    <property type="entry name" value="BCCT"/>
    <property type="match status" value="1"/>
</dbReference>
<feature type="transmembrane region" description="Helical" evidence="8">
    <location>
        <begin position="389"/>
        <end position="418"/>
    </location>
</feature>
<feature type="transmembrane region" description="Helical" evidence="8">
    <location>
        <begin position="7"/>
        <end position="26"/>
    </location>
</feature>